<accession>A0A6B0RM90</accession>
<feature type="transmembrane region" description="Helical" evidence="2">
    <location>
        <begin position="625"/>
        <end position="648"/>
    </location>
</feature>
<evidence type="ECO:0000256" key="2">
    <source>
        <dbReference type="SAM" id="Phobius"/>
    </source>
</evidence>
<dbReference type="PANTHER" id="PTHR31061">
    <property type="entry name" value="LD22376P"/>
    <property type="match status" value="1"/>
</dbReference>
<dbReference type="GO" id="GO:0007041">
    <property type="term" value="P:lysosomal transport"/>
    <property type="evidence" value="ECO:0007669"/>
    <property type="project" value="TreeGrafter"/>
</dbReference>
<name>A0A6B0RM90_9CETA</name>
<protein>
    <recommendedName>
        <fullName evidence="3">Heparan-alpha-glucosaminide N-acetyltransferase catalytic domain-containing protein</fullName>
    </recommendedName>
</protein>
<dbReference type="Pfam" id="PF07786">
    <property type="entry name" value="HGSNAT_cat"/>
    <property type="match status" value="1"/>
</dbReference>
<reference evidence="4" key="1">
    <citation type="submission" date="2019-10" db="EMBL/GenBank/DDBJ databases">
        <title>The sequence and de novo assembly of the wild yak genome.</title>
        <authorList>
            <person name="Liu Y."/>
        </authorList>
    </citation>
    <scope>NUCLEOTIDE SEQUENCE [LARGE SCALE GENOMIC DNA]</scope>
    <source>
        <strain evidence="4">WY2019</strain>
    </source>
</reference>
<feature type="transmembrane region" description="Helical" evidence="2">
    <location>
        <begin position="655"/>
        <end position="673"/>
    </location>
</feature>
<feature type="transmembrane region" description="Helical" evidence="2">
    <location>
        <begin position="399"/>
        <end position="418"/>
    </location>
</feature>
<proteinExistence type="predicted"/>
<dbReference type="EMBL" id="VBQZ03000069">
    <property type="protein sequence ID" value="MXQ91280.1"/>
    <property type="molecule type" value="Genomic_DNA"/>
</dbReference>
<dbReference type="GO" id="GO:0005765">
    <property type="term" value="C:lysosomal membrane"/>
    <property type="evidence" value="ECO:0007669"/>
    <property type="project" value="TreeGrafter"/>
</dbReference>
<keyword evidence="2" id="KW-0472">Membrane</keyword>
<evidence type="ECO:0000313" key="4">
    <source>
        <dbReference type="EMBL" id="MXQ91280.1"/>
    </source>
</evidence>
<evidence type="ECO:0000256" key="1">
    <source>
        <dbReference type="SAM" id="MobiDB-lite"/>
    </source>
</evidence>
<keyword evidence="2" id="KW-0812">Transmembrane</keyword>
<comment type="caution">
    <text evidence="4">The sequence shown here is derived from an EMBL/GenBank/DDBJ whole genome shotgun (WGS) entry which is preliminary data.</text>
</comment>
<keyword evidence="2" id="KW-1133">Transmembrane helix</keyword>
<keyword evidence="5" id="KW-1185">Reference proteome</keyword>
<feature type="transmembrane region" description="Helical" evidence="2">
    <location>
        <begin position="319"/>
        <end position="342"/>
    </location>
</feature>
<dbReference type="Proteomes" id="UP000322234">
    <property type="component" value="Unassembled WGS sequence"/>
</dbReference>
<evidence type="ECO:0000313" key="5">
    <source>
        <dbReference type="Proteomes" id="UP000322234"/>
    </source>
</evidence>
<feature type="region of interest" description="Disordered" evidence="1">
    <location>
        <begin position="1"/>
        <end position="177"/>
    </location>
</feature>
<feature type="domain" description="Heparan-alpha-glucosaminide N-acetyltransferase catalytic" evidence="3">
    <location>
        <begin position="390"/>
        <end position="520"/>
    </location>
</feature>
<feature type="transmembrane region" description="Helical" evidence="2">
    <location>
        <begin position="761"/>
        <end position="779"/>
    </location>
</feature>
<feature type="transmembrane region" description="Helical" evidence="2">
    <location>
        <begin position="544"/>
        <end position="564"/>
    </location>
</feature>
<dbReference type="PANTHER" id="PTHR31061:SF37">
    <property type="entry name" value="HEPARAN-ALPHA-GLUCOSAMINIDE N-ACETYLTRANSFERASE"/>
    <property type="match status" value="1"/>
</dbReference>
<feature type="transmembrane region" description="Helical" evidence="2">
    <location>
        <begin position="693"/>
        <end position="712"/>
    </location>
</feature>
<gene>
    <name evidence="4" type="ORF">E5288_WYG009501</name>
</gene>
<sequence length="787" mass="86021">MESLPPGGRRAHPSATWRGCGTPAGAAALSTADSGRGHGAGSPRPGAQRQRSGRTPRSLPGPLGGSVSMVTGRAQPPRSAGDSGPGLRPETGRVAGGAAVRPRDRATDSYSRGRFPGCPGLRARQGKGRGRQIPERSPGPHGRRLGALEDLSPGPFQGGAGRGWRDRGSPASPRRSQPLCIRTQGVEAGGELNKDLDKKKPVELKMDQALLVIHNELPGTNLTVYWNFDRCYHCLLQVLATVSQSRKAGRPGIAAVAVSTQHGSILQLNNTAEDKEVCRLEYKFGEFGNYSLLVKHVRDGVSEIACDLVVNKEPVDSNLPVGIAFLVGMVLAIVVSFLRFLLSLEDFQNWISKAINSRETDRLINSELGSPSRASDPQPEAWRRLAAPLRLRCVDTFRGMALILMVFVNYGGGKYWYFKHSSWNGEPLPGSCCFFRFVFIMGTSIFLSMTSILQRGCSKFRLLGKIAWRSFLLICIGIFVVNPNYCLGPLSWEKARIPGVLQRLGATYFVVAVLELLFAKPVPETCASERSCFSLLDITASWPQWLFVLILEGVWLALTFFLPVPGCPTGYLGPGGIGDGGKYRNCTGGAAGYVDRLLLGDQHLYQHPSSAVLYHTEVAYDPEGILGTINSIVMAFLGVQAGKILLYYKDQTRGILIRFAAWGCLLGLVSVALTKASENEGFIPVNKNLWSISYVTTLSSLAFLILLALYPVVDVKGLWTGAPFFYPGMNSILVYVGHEVFANYFPFQWKLGDQQSHKEHLVQNMVATTLWVLIAFVLYKKKVFWKI</sequence>
<feature type="transmembrane region" description="Helical" evidence="2">
    <location>
        <begin position="505"/>
        <end position="523"/>
    </location>
</feature>
<dbReference type="AlphaFoldDB" id="A0A6B0RM90"/>
<feature type="transmembrane region" description="Helical" evidence="2">
    <location>
        <begin position="434"/>
        <end position="454"/>
    </location>
</feature>
<feature type="transmembrane region" description="Helical" evidence="2">
    <location>
        <begin position="466"/>
        <end position="485"/>
    </location>
</feature>
<organism evidence="4 5">
    <name type="scientific">Bos mutus</name>
    <name type="common">wild yak</name>
    <dbReference type="NCBI Taxonomy" id="72004"/>
    <lineage>
        <taxon>Eukaryota</taxon>
        <taxon>Metazoa</taxon>
        <taxon>Chordata</taxon>
        <taxon>Craniata</taxon>
        <taxon>Vertebrata</taxon>
        <taxon>Euteleostomi</taxon>
        <taxon>Mammalia</taxon>
        <taxon>Eutheria</taxon>
        <taxon>Laurasiatheria</taxon>
        <taxon>Artiodactyla</taxon>
        <taxon>Ruminantia</taxon>
        <taxon>Pecora</taxon>
        <taxon>Bovidae</taxon>
        <taxon>Bovinae</taxon>
        <taxon>Bos</taxon>
    </lineage>
</organism>
<evidence type="ECO:0000259" key="3">
    <source>
        <dbReference type="Pfam" id="PF07786"/>
    </source>
</evidence>
<dbReference type="InterPro" id="IPR012429">
    <property type="entry name" value="HGSNAT_cat"/>
</dbReference>
<feature type="transmembrane region" description="Helical" evidence="2">
    <location>
        <begin position="724"/>
        <end position="741"/>
    </location>
</feature>